<accession>C8VWH1</accession>
<keyword evidence="1" id="KW-0472">Membrane</keyword>
<dbReference type="PANTHER" id="PTHR37309">
    <property type="entry name" value="SLR0284 PROTEIN"/>
    <property type="match status" value="1"/>
</dbReference>
<evidence type="ECO:0000313" key="3">
    <source>
        <dbReference type="Proteomes" id="UP000002217"/>
    </source>
</evidence>
<evidence type="ECO:0000256" key="1">
    <source>
        <dbReference type="SAM" id="Phobius"/>
    </source>
</evidence>
<proteinExistence type="predicted"/>
<keyword evidence="1" id="KW-1133">Transmembrane helix</keyword>
<reference evidence="2 3" key="1">
    <citation type="journal article" date="2009" name="Stand. Genomic Sci.">
        <title>Complete genome sequence of Desulfotomaculum acetoxidans type strain (5575).</title>
        <authorList>
            <person name="Spring S."/>
            <person name="Lapidus A."/>
            <person name="Schroder M."/>
            <person name="Gleim D."/>
            <person name="Sims D."/>
            <person name="Meincke L."/>
            <person name="Glavina Del Rio T."/>
            <person name="Tice H."/>
            <person name="Copeland A."/>
            <person name="Cheng J.F."/>
            <person name="Lucas S."/>
            <person name="Chen F."/>
            <person name="Nolan M."/>
            <person name="Bruce D."/>
            <person name="Goodwin L."/>
            <person name="Pitluck S."/>
            <person name="Ivanova N."/>
            <person name="Mavromatis K."/>
            <person name="Mikhailova N."/>
            <person name="Pati A."/>
            <person name="Chen A."/>
            <person name="Palaniappan K."/>
            <person name="Land M."/>
            <person name="Hauser L."/>
            <person name="Chang Y.J."/>
            <person name="Jeffries C.D."/>
            <person name="Chain P."/>
            <person name="Saunders E."/>
            <person name="Brettin T."/>
            <person name="Detter J.C."/>
            <person name="Goker M."/>
            <person name="Bristow J."/>
            <person name="Eisen J.A."/>
            <person name="Markowitz V."/>
            <person name="Hugenholtz P."/>
            <person name="Kyrpides N.C."/>
            <person name="Klenk H.P."/>
            <person name="Han C."/>
        </authorList>
    </citation>
    <scope>NUCLEOTIDE SEQUENCE [LARGE SCALE GENOMIC DNA]</scope>
    <source>
        <strain evidence="3">ATCC 49208 / DSM 771 / VKM B-1644</strain>
    </source>
</reference>
<gene>
    <name evidence="2" type="ordered locus">Dtox_1666</name>
</gene>
<dbReference type="RefSeq" id="WP_015757234.1">
    <property type="nucleotide sequence ID" value="NC_013216.1"/>
</dbReference>
<dbReference type="Pfam" id="PF04020">
    <property type="entry name" value="Phage_holin_4_2"/>
    <property type="match status" value="1"/>
</dbReference>
<sequence>MHWLISLLLNGIALLLADYLVDGFHVSGIFAAVFAVFILGIVNTIIKPVLVVLTFPVTLVTLGLFILVINAITFKLASWFVPGFHVYTFGGAFFGSLITSAFNWALNGLFNKGDDD</sequence>
<evidence type="ECO:0000313" key="2">
    <source>
        <dbReference type="EMBL" id="ACV62523.1"/>
    </source>
</evidence>
<feature type="transmembrane region" description="Helical" evidence="1">
    <location>
        <begin position="53"/>
        <end position="72"/>
    </location>
</feature>
<dbReference type="OrthoDB" id="7205479at2"/>
<protein>
    <recommendedName>
        <fullName evidence="4">Phage holin family protein</fullName>
    </recommendedName>
</protein>
<name>C8VWH1_DESAS</name>
<evidence type="ECO:0008006" key="4">
    <source>
        <dbReference type="Google" id="ProtNLM"/>
    </source>
</evidence>
<organism evidence="2 3">
    <name type="scientific">Desulfofarcimen acetoxidans (strain ATCC 49208 / DSM 771 / KCTC 5769 / VKM B-1644 / 5575)</name>
    <name type="common">Desulfotomaculum acetoxidans</name>
    <dbReference type="NCBI Taxonomy" id="485916"/>
    <lineage>
        <taxon>Bacteria</taxon>
        <taxon>Bacillati</taxon>
        <taxon>Bacillota</taxon>
        <taxon>Clostridia</taxon>
        <taxon>Eubacteriales</taxon>
        <taxon>Peptococcaceae</taxon>
        <taxon>Desulfofarcimen</taxon>
    </lineage>
</organism>
<feature type="transmembrane region" description="Helical" evidence="1">
    <location>
        <begin position="84"/>
        <end position="106"/>
    </location>
</feature>
<dbReference type="PANTHER" id="PTHR37309:SF1">
    <property type="entry name" value="SLR0284 PROTEIN"/>
    <property type="match status" value="1"/>
</dbReference>
<keyword evidence="1" id="KW-0812">Transmembrane</keyword>
<dbReference type="eggNOG" id="COG1950">
    <property type="taxonomic scope" value="Bacteria"/>
</dbReference>
<dbReference type="HOGENOM" id="CLU_120441_2_0_9"/>
<dbReference type="AlphaFoldDB" id="C8VWH1"/>
<keyword evidence="3" id="KW-1185">Reference proteome</keyword>
<dbReference type="InterPro" id="IPR007165">
    <property type="entry name" value="Phage_holin_4_2"/>
</dbReference>
<dbReference type="KEGG" id="dae:Dtox_1666"/>
<feature type="transmembrane region" description="Helical" evidence="1">
    <location>
        <begin position="27"/>
        <end position="46"/>
    </location>
</feature>
<dbReference type="EMBL" id="CP001720">
    <property type="protein sequence ID" value="ACV62523.1"/>
    <property type="molecule type" value="Genomic_DNA"/>
</dbReference>
<dbReference type="Proteomes" id="UP000002217">
    <property type="component" value="Chromosome"/>
</dbReference>